<dbReference type="EMBL" id="JEMU01000005">
    <property type="protein sequence ID" value="KAJ03544.1"/>
    <property type="molecule type" value="Genomic_DNA"/>
</dbReference>
<name>A0A061SVD0_9RHOB</name>
<gene>
    <name evidence="2" type="ORF">PM02_06890</name>
</gene>
<accession>A0A061SVD0</accession>
<comment type="caution">
    <text evidence="2">The sequence shown here is derived from an EMBL/GenBank/DDBJ whole genome shotgun (WGS) entry which is preliminary data.</text>
</comment>
<organism evidence="2 3">
    <name type="scientific">Sulfitobacter mediterraneus</name>
    <dbReference type="NCBI Taxonomy" id="83219"/>
    <lineage>
        <taxon>Bacteria</taxon>
        <taxon>Pseudomonadati</taxon>
        <taxon>Pseudomonadota</taxon>
        <taxon>Alphaproteobacteria</taxon>
        <taxon>Rhodobacterales</taxon>
        <taxon>Roseobacteraceae</taxon>
        <taxon>Sulfitobacter</taxon>
    </lineage>
</organism>
<proteinExistence type="predicted"/>
<feature type="domain" description="Hedgehog/Intein (Hint)" evidence="1">
    <location>
        <begin position="180"/>
        <end position="317"/>
    </location>
</feature>
<dbReference type="Proteomes" id="UP000027337">
    <property type="component" value="Unassembled WGS sequence"/>
</dbReference>
<dbReference type="InterPro" id="IPR028992">
    <property type="entry name" value="Hedgehog/Intein_dom"/>
</dbReference>
<sequence length="364" mass="40421">MTWLALSDHDDRRFSLRGLGADKKDKPLLADHPGSLLNRGTIMFETRLTPDGKPQVLFGYKATYPELRSLTFQAIPGGGIAMVQVQDQDICHAAIQRSETGRTDVIRITYSWDCNANWARMTLERPEDAQISHAYIDVPKPLSLDDIRDLMLGRNDHSFSADMIFAALSDQIEPIGPMPSLLPSTPVATPRGYKEVGQLQRGDTVLTGNAGIVPVLHSLGRTVPARGSYRPVRLRAPYFGLQQDIIVSPDQRLIIDGPEVEYLFNQEAVLVPARHLVNGFAALEEPCGPVIRYAQLLLPSHETLLAAGTTLESLYIGRIRRNGQHLANSLLQSFDRGSLPEHGRPAHHVLRWYDAIHLARQRAA</sequence>
<dbReference type="InterPro" id="IPR036844">
    <property type="entry name" value="Hint_dom_sf"/>
</dbReference>
<dbReference type="RefSeq" id="WP_037906648.1">
    <property type="nucleotide sequence ID" value="NZ_JEMU01000005.1"/>
</dbReference>
<evidence type="ECO:0000313" key="2">
    <source>
        <dbReference type="EMBL" id="KAJ03544.1"/>
    </source>
</evidence>
<dbReference type="AlphaFoldDB" id="A0A061SVD0"/>
<keyword evidence="3" id="KW-1185">Reference proteome</keyword>
<evidence type="ECO:0000313" key="3">
    <source>
        <dbReference type="Proteomes" id="UP000027337"/>
    </source>
</evidence>
<evidence type="ECO:0000259" key="1">
    <source>
        <dbReference type="Pfam" id="PF13403"/>
    </source>
</evidence>
<dbReference type="eggNOG" id="COG2931">
    <property type="taxonomic scope" value="Bacteria"/>
</dbReference>
<dbReference type="SUPFAM" id="SSF51294">
    <property type="entry name" value="Hedgehog/intein (Hint) domain"/>
    <property type="match status" value="1"/>
</dbReference>
<reference evidence="2 3" key="1">
    <citation type="journal article" date="2014" name="Genome Announc.">
        <title>Draft Genome Sequences of Two Isolates of the Roseobacter Group, Sulfitobacter sp. Strains 3SOLIMAR09 and 1FIGIMAR09, from Harbors of Mallorca Island (Mediterranean Sea).</title>
        <authorList>
            <person name="Mas-Llado M."/>
            <person name="Pina-Villalonga J.M."/>
            <person name="Brunet-Galmes I."/>
            <person name="Nogales B."/>
            <person name="Bosch R."/>
        </authorList>
    </citation>
    <scope>NUCLEOTIDE SEQUENCE [LARGE SCALE GENOMIC DNA]</scope>
    <source>
        <strain evidence="2 3">1FIGIMAR09</strain>
    </source>
</reference>
<protein>
    <recommendedName>
        <fullName evidence="1">Hedgehog/Intein (Hint) domain-containing protein</fullName>
    </recommendedName>
</protein>
<dbReference type="STRING" id="83219.PM02_06890"/>
<dbReference type="Pfam" id="PF13403">
    <property type="entry name" value="Hint_2"/>
    <property type="match status" value="1"/>
</dbReference>